<evidence type="ECO:0000256" key="6">
    <source>
        <dbReference type="ARBA" id="ARBA00023136"/>
    </source>
</evidence>
<evidence type="ECO:0000256" key="1">
    <source>
        <dbReference type="ARBA" id="ARBA00004651"/>
    </source>
</evidence>
<keyword evidence="2 7" id="KW-0813">Transport</keyword>
<dbReference type="Gene3D" id="1.10.3720.10">
    <property type="entry name" value="MetI-like"/>
    <property type="match status" value="2"/>
</dbReference>
<organism evidence="9 10">
    <name type="scientific">Isoalcanivorax pacificus W11-5</name>
    <dbReference type="NCBI Taxonomy" id="391936"/>
    <lineage>
        <taxon>Bacteria</taxon>
        <taxon>Pseudomonadati</taxon>
        <taxon>Pseudomonadota</taxon>
        <taxon>Gammaproteobacteria</taxon>
        <taxon>Oceanospirillales</taxon>
        <taxon>Alcanivoracaceae</taxon>
        <taxon>Isoalcanivorax</taxon>
    </lineage>
</organism>
<feature type="transmembrane region" description="Helical" evidence="7">
    <location>
        <begin position="95"/>
        <end position="116"/>
    </location>
</feature>
<dbReference type="KEGG" id="apac:S7S_00995"/>
<dbReference type="RefSeq" id="WP_008736089.1">
    <property type="nucleotide sequence ID" value="NZ_CP004387.1"/>
</dbReference>
<feature type="transmembrane region" description="Helical" evidence="7">
    <location>
        <begin position="405"/>
        <end position="430"/>
    </location>
</feature>
<feature type="transmembrane region" description="Helical" evidence="7">
    <location>
        <begin position="287"/>
        <end position="310"/>
    </location>
</feature>
<feature type="transmembrane region" description="Helical" evidence="7">
    <location>
        <begin position="145"/>
        <end position="163"/>
    </location>
</feature>
<dbReference type="GO" id="GO:0055085">
    <property type="term" value="P:transmembrane transport"/>
    <property type="evidence" value="ECO:0007669"/>
    <property type="project" value="InterPro"/>
</dbReference>
<dbReference type="Pfam" id="PF00528">
    <property type="entry name" value="BPD_transp_1"/>
    <property type="match status" value="2"/>
</dbReference>
<dbReference type="PROSITE" id="PS50928">
    <property type="entry name" value="ABC_TM1"/>
    <property type="match status" value="2"/>
</dbReference>
<dbReference type="EMBL" id="CP004387">
    <property type="protein sequence ID" value="AJD46623.1"/>
    <property type="molecule type" value="Genomic_DNA"/>
</dbReference>
<name>A0A0B4XJ80_9GAMM</name>
<dbReference type="STRING" id="391936.S7S_00995"/>
<proteinExistence type="inferred from homology"/>
<feature type="transmembrane region" description="Helical" evidence="7">
    <location>
        <begin position="513"/>
        <end position="532"/>
    </location>
</feature>
<comment type="subcellular location">
    <subcellularLocation>
        <location evidence="1 7">Cell membrane</location>
        <topology evidence="1 7">Multi-pass membrane protein</topology>
    </subcellularLocation>
</comment>
<dbReference type="HOGENOM" id="CLU_021838_0_2_6"/>
<evidence type="ECO:0000313" key="9">
    <source>
        <dbReference type="EMBL" id="AJD46623.1"/>
    </source>
</evidence>
<dbReference type="FunFam" id="1.10.3720.10:FF:000088">
    <property type="entry name" value="Iron(III) ABC transporter, permease protein"/>
    <property type="match status" value="1"/>
</dbReference>
<feature type="transmembrane region" description="Helical" evidence="7">
    <location>
        <begin position="243"/>
        <end position="261"/>
    </location>
</feature>
<evidence type="ECO:0000256" key="5">
    <source>
        <dbReference type="ARBA" id="ARBA00022989"/>
    </source>
</evidence>
<gene>
    <name evidence="9" type="ORF">S7S_00995</name>
</gene>
<feature type="transmembrane region" description="Helical" evidence="7">
    <location>
        <begin position="20"/>
        <end position="41"/>
    </location>
</feature>
<feature type="transmembrane region" description="Helical" evidence="7">
    <location>
        <begin position="366"/>
        <end position="393"/>
    </location>
</feature>
<keyword evidence="5 7" id="KW-1133">Transmembrane helix</keyword>
<dbReference type="InterPro" id="IPR035906">
    <property type="entry name" value="MetI-like_sf"/>
</dbReference>
<evidence type="ECO:0000313" key="10">
    <source>
        <dbReference type="Proteomes" id="UP000006764"/>
    </source>
</evidence>
<feature type="domain" description="ABC transmembrane type-1" evidence="8">
    <location>
        <begin position="331"/>
        <end position="531"/>
    </location>
</feature>
<dbReference type="AlphaFoldDB" id="A0A0B4XJ80"/>
<dbReference type="OrthoDB" id="9790211at2"/>
<accession>A0A0B4XJ80</accession>
<dbReference type="Proteomes" id="UP000006764">
    <property type="component" value="Chromosome"/>
</dbReference>
<dbReference type="InterPro" id="IPR000515">
    <property type="entry name" value="MetI-like"/>
</dbReference>
<evidence type="ECO:0000256" key="3">
    <source>
        <dbReference type="ARBA" id="ARBA00022475"/>
    </source>
</evidence>
<keyword evidence="4 7" id="KW-0812">Transmembrane</keyword>
<evidence type="ECO:0000256" key="7">
    <source>
        <dbReference type="RuleBase" id="RU363032"/>
    </source>
</evidence>
<dbReference type="PANTHER" id="PTHR30183">
    <property type="entry name" value="MOLYBDENUM TRANSPORT SYSTEM PERMEASE PROTEIN MODB"/>
    <property type="match status" value="1"/>
</dbReference>
<feature type="domain" description="ABC transmembrane type-1" evidence="8">
    <location>
        <begin position="60"/>
        <end position="260"/>
    </location>
</feature>
<comment type="similarity">
    <text evidence="7">Belongs to the binding-protein-dependent transport system permease family.</text>
</comment>
<evidence type="ECO:0000256" key="2">
    <source>
        <dbReference type="ARBA" id="ARBA00022448"/>
    </source>
</evidence>
<sequence>MGLLAQTRPRRLRRPDLPVLAVLAVAAAVLMPILVLALSWLGDESEVWQHLAQTVLTDLVLNTLLLVVGVSAGVLLLGISLAWMVSALEFPGRRFFDWALFLPLAVPAYVLAFVALDTFDYAGPVQRFLREAVPAFSGGSARRPWLVILTLSLVFYPYVYMLARTAFMAQGRTLMEQARILGLGPYAAFWRVALPMARPAIAAGLALALMETLADFGAVAVFNYDTFTTAIYKSWYGLFNLNAAAQLASLLLVFVLLTLALERMGRGRARFEPQGARQAHRVRPRGFIPWLLTLFAGSVFLLAFALPVGRLVYWVFDSAWRDLDARYWGLIWRTLVLGSGAALVTVTLALLLGYVRRTRQHRLLHVAVRGATVGYAMPGSVLAVGIVLSFAAIDRFLTQTFGVGQVLMGGLLALQMAYVVRFLAVAFGPVETAFERVRPRLIDAARTLGASPAETVRRIYLPLLTPGVLTALLLVLIDVMKEMPATLLLRPFGWDTLSVRIYEMTAEGEWARAALPSLSLILAGLLPVYLLMRRTRVH</sequence>
<keyword evidence="6 7" id="KW-0472">Membrane</keyword>
<feature type="transmembrane region" description="Helical" evidence="7">
    <location>
        <begin position="459"/>
        <end position="477"/>
    </location>
</feature>
<keyword evidence="10" id="KW-1185">Reference proteome</keyword>
<evidence type="ECO:0000259" key="8">
    <source>
        <dbReference type="PROSITE" id="PS50928"/>
    </source>
</evidence>
<dbReference type="PANTHER" id="PTHR30183:SF2">
    <property type="entry name" value="IRON UTILIZATION PROTEIN"/>
    <property type="match status" value="1"/>
</dbReference>
<protein>
    <submittedName>
        <fullName evidence="9">ABC transporter permease</fullName>
    </submittedName>
</protein>
<dbReference type="CDD" id="cd06261">
    <property type="entry name" value="TM_PBP2"/>
    <property type="match status" value="2"/>
</dbReference>
<keyword evidence="3" id="KW-1003">Cell membrane</keyword>
<feature type="transmembrane region" description="Helical" evidence="7">
    <location>
        <begin position="61"/>
        <end position="83"/>
    </location>
</feature>
<dbReference type="GO" id="GO:0005886">
    <property type="term" value="C:plasma membrane"/>
    <property type="evidence" value="ECO:0007669"/>
    <property type="project" value="UniProtKB-SubCell"/>
</dbReference>
<reference evidence="9 10" key="1">
    <citation type="journal article" date="2012" name="J. Bacteriol.">
        <title>Genome sequence of an alkane-degrading bacterium, Alcanivorax pacificus type strain W11-5, isolated from deep sea sediment.</title>
        <authorList>
            <person name="Lai Q."/>
            <person name="Shao Z."/>
        </authorList>
    </citation>
    <scope>NUCLEOTIDE SEQUENCE [LARGE SCALE GENOMIC DNA]</scope>
    <source>
        <strain evidence="9 10">W11-5</strain>
    </source>
</reference>
<dbReference type="SUPFAM" id="SSF161098">
    <property type="entry name" value="MetI-like"/>
    <property type="match status" value="2"/>
</dbReference>
<feature type="transmembrane region" description="Helical" evidence="7">
    <location>
        <begin position="330"/>
        <end position="354"/>
    </location>
</feature>
<evidence type="ECO:0000256" key="4">
    <source>
        <dbReference type="ARBA" id="ARBA00022692"/>
    </source>
</evidence>
<feature type="transmembrane region" description="Helical" evidence="7">
    <location>
        <begin position="200"/>
        <end position="223"/>
    </location>
</feature>